<feature type="region of interest" description="Disordered" evidence="1">
    <location>
        <begin position="1"/>
        <end position="22"/>
    </location>
</feature>
<dbReference type="InterPro" id="IPR041679">
    <property type="entry name" value="DNA2/NAM7-like_C"/>
</dbReference>
<dbReference type="InterPro" id="IPR027417">
    <property type="entry name" value="P-loop_NTPase"/>
</dbReference>
<keyword evidence="4" id="KW-1185">Reference proteome</keyword>
<name>A0AAV9J4R6_9PEZI</name>
<proteinExistence type="predicted"/>
<sequence length="211" mass="23336">MADACASSIAKSPASGNAKTSTIAEGNERLHFESIIDKWITHTSTDISDSFIAMMKAATGKTGELTEAQKRMHWFEIRGDNIMTSSETGSKANWAHYLYAMNLIKGHLHKHYGATMSEQVMLITPYARHKQLYQAAFQALRDQQGWTEAELPILADVASSIGHHRNILLIDLVVSKSGSDLDGMKDDRRLPVVFTCAKMSCWVIAGDLQHA</sequence>
<organism evidence="3 4">
    <name type="scientific">Oleoguttula mirabilis</name>
    <dbReference type="NCBI Taxonomy" id="1507867"/>
    <lineage>
        <taxon>Eukaryota</taxon>
        <taxon>Fungi</taxon>
        <taxon>Dikarya</taxon>
        <taxon>Ascomycota</taxon>
        <taxon>Pezizomycotina</taxon>
        <taxon>Dothideomycetes</taxon>
        <taxon>Dothideomycetidae</taxon>
        <taxon>Mycosphaerellales</taxon>
        <taxon>Teratosphaeriaceae</taxon>
        <taxon>Oleoguttula</taxon>
    </lineage>
</organism>
<dbReference type="AlphaFoldDB" id="A0AAV9J4R6"/>
<evidence type="ECO:0000313" key="3">
    <source>
        <dbReference type="EMBL" id="KAK4539928.1"/>
    </source>
</evidence>
<dbReference type="Pfam" id="PF13087">
    <property type="entry name" value="AAA_12"/>
    <property type="match status" value="1"/>
</dbReference>
<dbReference type="Gene3D" id="3.40.50.300">
    <property type="entry name" value="P-loop containing nucleotide triphosphate hydrolases"/>
    <property type="match status" value="1"/>
</dbReference>
<feature type="domain" description="DNA2/NAM7 helicase-like C-terminal" evidence="2">
    <location>
        <begin position="63"/>
        <end position="205"/>
    </location>
</feature>
<comment type="caution">
    <text evidence="3">The sequence shown here is derived from an EMBL/GenBank/DDBJ whole genome shotgun (WGS) entry which is preliminary data.</text>
</comment>
<reference evidence="3 4" key="1">
    <citation type="submission" date="2021-11" db="EMBL/GenBank/DDBJ databases">
        <title>Black yeast isolated from Biological Soil Crust.</title>
        <authorList>
            <person name="Kurbessoian T."/>
        </authorList>
    </citation>
    <scope>NUCLEOTIDE SEQUENCE [LARGE SCALE GENOMIC DNA]</scope>
    <source>
        <strain evidence="3 4">CCFEE 5522</strain>
    </source>
</reference>
<accession>A0AAV9J4R6</accession>
<protein>
    <recommendedName>
        <fullName evidence="2">DNA2/NAM7 helicase-like C-terminal domain-containing protein</fullName>
    </recommendedName>
</protein>
<evidence type="ECO:0000259" key="2">
    <source>
        <dbReference type="Pfam" id="PF13087"/>
    </source>
</evidence>
<evidence type="ECO:0000256" key="1">
    <source>
        <dbReference type="SAM" id="MobiDB-lite"/>
    </source>
</evidence>
<dbReference type="Proteomes" id="UP001324427">
    <property type="component" value="Unassembled WGS sequence"/>
</dbReference>
<evidence type="ECO:0000313" key="4">
    <source>
        <dbReference type="Proteomes" id="UP001324427"/>
    </source>
</evidence>
<dbReference type="EMBL" id="JAVFHQ010000079">
    <property type="protein sequence ID" value="KAK4539928.1"/>
    <property type="molecule type" value="Genomic_DNA"/>
</dbReference>
<gene>
    <name evidence="3" type="ORF">LTR36_009970</name>
</gene>